<dbReference type="InterPro" id="IPR013087">
    <property type="entry name" value="Znf_C2H2_type"/>
</dbReference>
<feature type="domain" description="C2H2-type" evidence="10">
    <location>
        <begin position="285"/>
        <end position="312"/>
    </location>
</feature>
<keyword evidence="6" id="KW-0539">Nucleus</keyword>
<evidence type="ECO:0000256" key="4">
    <source>
        <dbReference type="ARBA" id="ARBA00022771"/>
    </source>
</evidence>
<evidence type="ECO:0000256" key="7">
    <source>
        <dbReference type="PROSITE-ProRule" id="PRU00042"/>
    </source>
</evidence>
<dbReference type="Proteomes" id="UP000515152">
    <property type="component" value="Chromosome 25"/>
</dbReference>
<comment type="subcellular location">
    <subcellularLocation>
        <location evidence="1">Nucleus</location>
    </subcellularLocation>
</comment>
<proteinExistence type="predicted"/>
<evidence type="ECO:0000256" key="3">
    <source>
        <dbReference type="ARBA" id="ARBA00022737"/>
    </source>
</evidence>
<dbReference type="SMART" id="SM00355">
    <property type="entry name" value="ZnF_C2H2"/>
    <property type="match status" value="3"/>
</dbReference>
<evidence type="ECO:0000256" key="5">
    <source>
        <dbReference type="ARBA" id="ARBA00022833"/>
    </source>
</evidence>
<dbReference type="KEGG" id="char:116219621"/>
<evidence type="ECO:0000256" key="1">
    <source>
        <dbReference type="ARBA" id="ARBA00004123"/>
    </source>
</evidence>
<feature type="region of interest" description="Disordered" evidence="9">
    <location>
        <begin position="180"/>
        <end position="213"/>
    </location>
</feature>
<evidence type="ECO:0000313" key="12">
    <source>
        <dbReference type="RefSeq" id="XP_031419076.1"/>
    </source>
</evidence>
<evidence type="ECO:0000259" key="10">
    <source>
        <dbReference type="PROSITE" id="PS50157"/>
    </source>
</evidence>
<dbReference type="Pfam" id="PF00096">
    <property type="entry name" value="zf-C2H2"/>
    <property type="match status" value="3"/>
</dbReference>
<evidence type="ECO:0000256" key="9">
    <source>
        <dbReference type="SAM" id="MobiDB-lite"/>
    </source>
</evidence>
<dbReference type="SUPFAM" id="SSF57667">
    <property type="entry name" value="beta-beta-alpha zinc fingers"/>
    <property type="match status" value="2"/>
</dbReference>
<dbReference type="InterPro" id="IPR036236">
    <property type="entry name" value="Znf_C2H2_sf"/>
</dbReference>
<reference evidence="12" key="1">
    <citation type="submission" date="2025-08" db="UniProtKB">
        <authorList>
            <consortium name="RefSeq"/>
        </authorList>
    </citation>
    <scope>IDENTIFICATION</scope>
</reference>
<feature type="coiled-coil region" evidence="8">
    <location>
        <begin position="36"/>
        <end position="70"/>
    </location>
</feature>
<dbReference type="GO" id="GO:0005634">
    <property type="term" value="C:nucleus"/>
    <property type="evidence" value="ECO:0007669"/>
    <property type="project" value="UniProtKB-SubCell"/>
</dbReference>
<protein>
    <submittedName>
        <fullName evidence="12">Zinc finger protein 875-like isoform X1</fullName>
    </submittedName>
</protein>
<evidence type="ECO:0000256" key="2">
    <source>
        <dbReference type="ARBA" id="ARBA00022723"/>
    </source>
</evidence>
<evidence type="ECO:0000313" key="11">
    <source>
        <dbReference type="Proteomes" id="UP000515152"/>
    </source>
</evidence>
<sequence>MTNVTVSNLQTQLASIMELLAKAAISEIIKLFDDSYTVLRLEISQNQNEKEALKRKLQEVQEQLTCVRMRLETGLPPSNCPPPTNHHHGLEDWTSSFRGGEEVTEGICPQQQLTSEHQQSFRENPCLVRIKEERPGDDLWNQEAESVRYDITVAGNAGVSQQLSQEPVEFGDLRLKVEQVSQGGSTEENQAQSCAVDQHGSQHWNLNNKNEGNADDSFPPLLPRIELAIDYFHSNPISPEHHAPPDTSHTPPPLPGTSAEAVSAFLGTNIYVAPPQGRRTGKKPIICPVCNKQLQAPSELVKHMRTHTGERPYACGICGMHFTQKSSLKTHERLHSGLRPYSCSECGKDYTLMHHLKRHMHSHFREQSARLQAQQQQHHHQPRDTHGPQRTKEF</sequence>
<keyword evidence="4 7" id="KW-0863">Zinc-finger</keyword>
<evidence type="ECO:0000256" key="6">
    <source>
        <dbReference type="ARBA" id="ARBA00023242"/>
    </source>
</evidence>
<dbReference type="RefSeq" id="XP_031419076.1">
    <property type="nucleotide sequence ID" value="XM_031563216.2"/>
</dbReference>
<name>A0A6P8F4J3_CLUHA</name>
<dbReference type="PROSITE" id="PS50157">
    <property type="entry name" value="ZINC_FINGER_C2H2_2"/>
    <property type="match status" value="3"/>
</dbReference>
<evidence type="ECO:0000256" key="8">
    <source>
        <dbReference type="SAM" id="Coils"/>
    </source>
</evidence>
<dbReference type="FunFam" id="3.30.160.60:FF:000072">
    <property type="entry name" value="zinc finger protein 143 isoform X1"/>
    <property type="match status" value="1"/>
</dbReference>
<dbReference type="Gene3D" id="3.30.160.60">
    <property type="entry name" value="Classic Zinc Finger"/>
    <property type="match status" value="3"/>
</dbReference>
<keyword evidence="8" id="KW-0175">Coiled coil</keyword>
<dbReference type="OrthoDB" id="427030at2759"/>
<keyword evidence="2" id="KW-0479">Metal-binding</keyword>
<dbReference type="PROSITE" id="PS00028">
    <property type="entry name" value="ZINC_FINGER_C2H2_1"/>
    <property type="match status" value="3"/>
</dbReference>
<feature type="region of interest" description="Disordered" evidence="9">
    <location>
        <begin position="75"/>
        <end position="94"/>
    </location>
</feature>
<keyword evidence="5" id="KW-0862">Zinc</keyword>
<dbReference type="PANTHER" id="PTHR24381">
    <property type="entry name" value="ZINC FINGER PROTEIN"/>
    <property type="match status" value="1"/>
</dbReference>
<gene>
    <name evidence="12" type="primary">LOC116219621</name>
</gene>
<dbReference type="GO" id="GO:0000981">
    <property type="term" value="F:DNA-binding transcription factor activity, RNA polymerase II-specific"/>
    <property type="evidence" value="ECO:0007669"/>
    <property type="project" value="TreeGrafter"/>
</dbReference>
<feature type="region of interest" description="Disordered" evidence="9">
    <location>
        <begin position="236"/>
        <end position="259"/>
    </location>
</feature>
<accession>A0A6P8F4J3</accession>
<organism evidence="11 12">
    <name type="scientific">Clupea harengus</name>
    <name type="common">Atlantic herring</name>
    <dbReference type="NCBI Taxonomy" id="7950"/>
    <lineage>
        <taxon>Eukaryota</taxon>
        <taxon>Metazoa</taxon>
        <taxon>Chordata</taxon>
        <taxon>Craniata</taxon>
        <taxon>Vertebrata</taxon>
        <taxon>Euteleostomi</taxon>
        <taxon>Actinopterygii</taxon>
        <taxon>Neopterygii</taxon>
        <taxon>Teleostei</taxon>
        <taxon>Clupei</taxon>
        <taxon>Clupeiformes</taxon>
        <taxon>Clupeoidei</taxon>
        <taxon>Clupeidae</taxon>
        <taxon>Clupea</taxon>
    </lineage>
</organism>
<feature type="region of interest" description="Disordered" evidence="9">
    <location>
        <begin position="360"/>
        <end position="394"/>
    </location>
</feature>
<dbReference type="AlphaFoldDB" id="A0A6P8F4J3"/>
<feature type="domain" description="C2H2-type" evidence="10">
    <location>
        <begin position="341"/>
        <end position="368"/>
    </location>
</feature>
<feature type="domain" description="C2H2-type" evidence="10">
    <location>
        <begin position="313"/>
        <end position="340"/>
    </location>
</feature>
<dbReference type="FunFam" id="3.30.160.60:FF:000145">
    <property type="entry name" value="Zinc finger protein 574"/>
    <property type="match status" value="1"/>
</dbReference>
<keyword evidence="11" id="KW-1185">Reference proteome</keyword>
<dbReference type="FunFam" id="3.30.160.60:FF:000557">
    <property type="entry name" value="zinc finger and SCAN domain-containing protein 29"/>
    <property type="match status" value="1"/>
</dbReference>
<dbReference type="PANTHER" id="PTHR24381:SF393">
    <property type="entry name" value="CHROMATIN-LINKED ADAPTOR FOR MSL PROTEINS, ISOFORM B"/>
    <property type="match status" value="1"/>
</dbReference>
<feature type="compositionally biased region" description="Basic and acidic residues" evidence="9">
    <location>
        <begin position="382"/>
        <end position="394"/>
    </location>
</feature>
<feature type="compositionally biased region" description="Polar residues" evidence="9">
    <location>
        <begin position="180"/>
        <end position="211"/>
    </location>
</feature>
<keyword evidence="3" id="KW-0677">Repeat</keyword>
<dbReference type="GO" id="GO:0000977">
    <property type="term" value="F:RNA polymerase II transcription regulatory region sequence-specific DNA binding"/>
    <property type="evidence" value="ECO:0007669"/>
    <property type="project" value="TreeGrafter"/>
</dbReference>
<dbReference type="GeneID" id="116219621"/>
<dbReference type="GO" id="GO:0008270">
    <property type="term" value="F:zinc ion binding"/>
    <property type="evidence" value="ECO:0007669"/>
    <property type="project" value="UniProtKB-KW"/>
</dbReference>